<evidence type="ECO:0000259" key="2">
    <source>
        <dbReference type="Pfam" id="PF22456"/>
    </source>
</evidence>
<dbReference type="SUPFAM" id="SSF63411">
    <property type="entry name" value="LuxS/MPP-like metallohydrolase"/>
    <property type="match status" value="1"/>
</dbReference>
<dbReference type="Pfam" id="PF22456">
    <property type="entry name" value="PqqF-like_C_4"/>
    <property type="match status" value="1"/>
</dbReference>
<feature type="non-terminal residue" evidence="3">
    <location>
        <position position="1"/>
    </location>
</feature>
<protein>
    <submittedName>
        <fullName evidence="3">Nardilysin</fullName>
    </submittedName>
</protein>
<dbReference type="InterPro" id="IPR054734">
    <property type="entry name" value="PqqF-like_C_4"/>
</dbReference>
<evidence type="ECO:0000313" key="4">
    <source>
        <dbReference type="Proteomes" id="UP001516464"/>
    </source>
</evidence>
<dbReference type="Gene3D" id="3.30.830.10">
    <property type="entry name" value="Metalloenzyme, LuxS/M16 peptidase-like"/>
    <property type="match status" value="2"/>
</dbReference>
<keyword evidence="4" id="KW-1185">Reference proteome</keyword>
<dbReference type="InterPro" id="IPR050626">
    <property type="entry name" value="Peptidase_M16"/>
</dbReference>
<dbReference type="Proteomes" id="UP001516464">
    <property type="component" value="Unassembled WGS sequence"/>
</dbReference>
<feature type="non-terminal residue" evidence="3">
    <location>
        <position position="183"/>
    </location>
</feature>
<evidence type="ECO:0000256" key="1">
    <source>
        <dbReference type="ARBA" id="ARBA00022723"/>
    </source>
</evidence>
<evidence type="ECO:0000313" key="3">
    <source>
        <dbReference type="EMBL" id="KAF7670504.1"/>
    </source>
</evidence>
<sequence>DGADMIYIPNHISFEDMLVQLNELTFNDMINYKREFYVDMLVCGNLLFKKASDLFSYICNSFKADNIVIPTIKINDEYKNPVIVTSHGHSDNACGVFYRIGELKNYKLTALARVITNHANNRFFDTLRTKESFGYIVSCQARPIFSNLFIVFLVQSQRKNEEINERINLFFEELLNNITIEDF</sequence>
<dbReference type="PANTHER" id="PTHR43690">
    <property type="entry name" value="NARDILYSIN"/>
    <property type="match status" value="1"/>
</dbReference>
<reference evidence="3 4" key="1">
    <citation type="submission" date="2019-01" db="EMBL/GenBank/DDBJ databases">
        <title>Genomes sequencing and comparative genomics of infectious freshwater microsporidia, Cucumispora dikerogammari and Thelohania contejeani.</title>
        <authorList>
            <person name="Cormier A."/>
            <person name="Giraud I."/>
            <person name="Wattier R."/>
            <person name="Teixeira M."/>
            <person name="Grandjean F."/>
            <person name="Rigaud T."/>
            <person name="Cordaux R."/>
        </authorList>
    </citation>
    <scope>NUCLEOTIDE SEQUENCE [LARGE SCALE GENOMIC DNA]</scope>
    <source>
        <strain evidence="3">T1</strain>
        <tissue evidence="3">Spores</tissue>
    </source>
</reference>
<gene>
    <name evidence="3" type="primary">NRDC</name>
    <name evidence="3" type="ORF">TCON_2845</name>
</gene>
<organism evidence="3 4">
    <name type="scientific">Astathelohania contejeani</name>
    <dbReference type="NCBI Taxonomy" id="164912"/>
    <lineage>
        <taxon>Eukaryota</taxon>
        <taxon>Fungi</taxon>
        <taxon>Fungi incertae sedis</taxon>
        <taxon>Microsporidia</taxon>
        <taxon>Astathelohaniidae</taxon>
        <taxon>Astathelohania</taxon>
    </lineage>
</organism>
<dbReference type="PANTHER" id="PTHR43690:SF18">
    <property type="entry name" value="INSULIN-DEGRADING ENZYME-RELATED"/>
    <property type="match status" value="1"/>
</dbReference>
<dbReference type="EMBL" id="SBIQ01001285">
    <property type="protein sequence ID" value="KAF7670504.1"/>
    <property type="molecule type" value="Genomic_DNA"/>
</dbReference>
<proteinExistence type="predicted"/>
<accession>A0ABQ7HUV0</accession>
<keyword evidence="1" id="KW-0479">Metal-binding</keyword>
<dbReference type="InterPro" id="IPR011249">
    <property type="entry name" value="Metalloenz_LuxS/M16"/>
</dbReference>
<comment type="caution">
    <text evidence="3">The sequence shown here is derived from an EMBL/GenBank/DDBJ whole genome shotgun (WGS) entry which is preliminary data.</text>
</comment>
<feature type="domain" description="Coenzyme PQQ synthesis protein F-like C-terminal lobe" evidence="2">
    <location>
        <begin position="117"/>
        <end position="177"/>
    </location>
</feature>
<name>A0ABQ7HUV0_9MICR</name>